<name>A0A383BUV4_9ZZZZ</name>
<dbReference type="EMBL" id="UINC01203423">
    <property type="protein sequence ID" value="SVE23669.1"/>
    <property type="molecule type" value="Genomic_DNA"/>
</dbReference>
<sequence>NAEDGQVVALTIGSTPINASATVAGGVWTATVDISALADGNIDITADVSDLAGNPATQATKTLIKETVIPTLAIDNPLMTDNKVNDVEKTAVVISGTSNAGNGQRVALAITDGVTAIKDTVILTGGGVWTHTEDISSLADGNIVIKADVSDLAGNAAIQVPRTLVKDTYLPSIAIGVIEDDDIVNDSEQADVVISGTADTEDNLTVTLRIAGSIIGTPTVTDSVWSYPVNMSPLADGNITITAD</sequence>
<protein>
    <recommendedName>
        <fullName evidence="1">Ig-like domain-containing protein</fullName>
    </recommendedName>
</protein>
<evidence type="ECO:0000259" key="1">
    <source>
        <dbReference type="Pfam" id="PF13750"/>
    </source>
</evidence>
<proteinExistence type="predicted"/>
<evidence type="ECO:0000313" key="2">
    <source>
        <dbReference type="EMBL" id="SVE23669.1"/>
    </source>
</evidence>
<feature type="non-terminal residue" evidence="2">
    <location>
        <position position="244"/>
    </location>
</feature>
<accession>A0A383BUV4</accession>
<feature type="domain" description="Ig-like" evidence="1">
    <location>
        <begin position="28"/>
        <end position="109"/>
    </location>
</feature>
<dbReference type="Gene3D" id="2.60.40.10">
    <property type="entry name" value="Immunoglobulins"/>
    <property type="match status" value="3"/>
</dbReference>
<dbReference type="Pfam" id="PF13750">
    <property type="entry name" value="Big_3_3"/>
    <property type="match status" value="1"/>
</dbReference>
<dbReference type="NCBIfam" id="NF033510">
    <property type="entry name" value="Ca_tandemer"/>
    <property type="match status" value="3"/>
</dbReference>
<dbReference type="InterPro" id="IPR022038">
    <property type="entry name" value="Ig-like_bact"/>
</dbReference>
<dbReference type="AlphaFoldDB" id="A0A383BUV4"/>
<organism evidence="2">
    <name type="scientific">marine metagenome</name>
    <dbReference type="NCBI Taxonomy" id="408172"/>
    <lineage>
        <taxon>unclassified sequences</taxon>
        <taxon>metagenomes</taxon>
        <taxon>ecological metagenomes</taxon>
    </lineage>
</organism>
<reference evidence="2" key="1">
    <citation type="submission" date="2018-05" db="EMBL/GenBank/DDBJ databases">
        <authorList>
            <person name="Lanie J.A."/>
            <person name="Ng W.-L."/>
            <person name="Kazmierczak K.M."/>
            <person name="Andrzejewski T.M."/>
            <person name="Davidsen T.M."/>
            <person name="Wayne K.J."/>
            <person name="Tettelin H."/>
            <person name="Glass J.I."/>
            <person name="Rusch D."/>
            <person name="Podicherti R."/>
            <person name="Tsui H.-C.T."/>
            <person name="Winkler M.E."/>
        </authorList>
    </citation>
    <scope>NUCLEOTIDE SEQUENCE</scope>
</reference>
<dbReference type="InterPro" id="IPR013783">
    <property type="entry name" value="Ig-like_fold"/>
</dbReference>
<gene>
    <name evidence="2" type="ORF">METZ01_LOCUS476523</name>
</gene>
<feature type="non-terminal residue" evidence="2">
    <location>
        <position position="1"/>
    </location>
</feature>